<evidence type="ECO:0000313" key="9">
    <source>
        <dbReference type="Proteomes" id="UP000199527"/>
    </source>
</evidence>
<dbReference type="InterPro" id="IPR013321">
    <property type="entry name" value="Arc_rbn_hlx_hlx"/>
</dbReference>
<dbReference type="GO" id="GO:0003677">
    <property type="term" value="F:DNA binding"/>
    <property type="evidence" value="ECO:0007669"/>
    <property type="project" value="UniProtKB-UniRule"/>
</dbReference>
<dbReference type="Proteomes" id="UP000199527">
    <property type="component" value="Unassembled WGS sequence"/>
</dbReference>
<protein>
    <recommendedName>
        <fullName evidence="4 5">Negative modulator of initiation of replication</fullName>
    </recommendedName>
</protein>
<dbReference type="GO" id="GO:0032297">
    <property type="term" value="P:negative regulation of DNA-templated DNA replication initiation"/>
    <property type="evidence" value="ECO:0007669"/>
    <property type="project" value="UniProtKB-UniRule"/>
</dbReference>
<dbReference type="HAMAP" id="MF_00908">
    <property type="entry name" value="SeqA"/>
    <property type="match status" value="1"/>
</dbReference>
<dbReference type="InterPro" id="IPR036835">
    <property type="entry name" value="SeqA_DNA-bd_C_sf"/>
</dbReference>
<evidence type="ECO:0000259" key="7">
    <source>
        <dbReference type="Pfam" id="PF17206"/>
    </source>
</evidence>
<dbReference type="SUPFAM" id="SSF47598">
    <property type="entry name" value="Ribbon-helix-helix"/>
    <property type="match status" value="1"/>
</dbReference>
<dbReference type="OrthoDB" id="5591069at2"/>
<reference evidence="9" key="1">
    <citation type="submission" date="2016-10" db="EMBL/GenBank/DDBJ databases">
        <authorList>
            <person name="Varghese N."/>
            <person name="Submissions S."/>
        </authorList>
    </citation>
    <scope>NUCLEOTIDE SEQUENCE [LARGE SCALE GENOMIC DNA]</scope>
    <source>
        <strain evidence="9">DSM 23317</strain>
    </source>
</reference>
<name>A0A1G8R001_9GAMM</name>
<dbReference type="GO" id="GO:0006355">
    <property type="term" value="P:regulation of DNA-templated transcription"/>
    <property type="evidence" value="ECO:0007669"/>
    <property type="project" value="InterPro"/>
</dbReference>
<accession>A0A1G8R001</accession>
<dbReference type="Gene3D" id="1.20.1380.10">
    <property type="entry name" value="Replication modulator SeqA, C-terminal DNA-binding domain"/>
    <property type="match status" value="1"/>
</dbReference>
<evidence type="ECO:0000259" key="6">
    <source>
        <dbReference type="Pfam" id="PF03925"/>
    </source>
</evidence>
<evidence type="ECO:0000256" key="5">
    <source>
        <dbReference type="PIRNR" id="PIRNR019401"/>
    </source>
</evidence>
<feature type="domain" description="Replication modulator SeqA C-terminal DNA-binding" evidence="6">
    <location>
        <begin position="78"/>
        <end position="185"/>
    </location>
</feature>
<feature type="region of interest" description="Interaction with DNA" evidence="4">
    <location>
        <begin position="94"/>
        <end position="95"/>
    </location>
</feature>
<comment type="caution">
    <text evidence="4">Lacks conserved residue(s) required for the propagation of feature annotation.</text>
</comment>
<evidence type="ECO:0000256" key="2">
    <source>
        <dbReference type="ARBA" id="ARBA00022880"/>
    </source>
</evidence>
<dbReference type="PIRSF" id="PIRSF019401">
    <property type="entry name" value="SeqA"/>
    <property type="match status" value="1"/>
</dbReference>
<comment type="similarity">
    <text evidence="4 5">Belongs to the SeqA family.</text>
</comment>
<dbReference type="RefSeq" id="WP_028112356.1">
    <property type="nucleotide sequence ID" value="NZ_FNEM01000005.1"/>
</dbReference>
<dbReference type="InterPro" id="IPR033761">
    <property type="entry name" value="SeqA_N"/>
</dbReference>
<feature type="domain" description="Negative modulator of initiation of replication SeqA N-terminal" evidence="7">
    <location>
        <begin position="1"/>
        <end position="35"/>
    </location>
</feature>
<comment type="function">
    <text evidence="4 5">Negative regulator of replication initiation, which contributes to regulation of DNA replication and ensures that replication initiation occurs exactly once per chromosome per cell cycle. Binds to pairs of hemimethylated GATC sequences in the oriC region, thus preventing assembly of replication proteins and re-initiation at newly replicated origins. Repression is relieved when the region becomes fully methylated.</text>
</comment>
<dbReference type="Gene3D" id="1.10.1220.10">
    <property type="entry name" value="Met repressor-like"/>
    <property type="match status" value="1"/>
</dbReference>
<comment type="subcellular location">
    <subcellularLocation>
        <location evidence="4 5">Cytoplasm</location>
    </subcellularLocation>
</comment>
<dbReference type="InterPro" id="IPR010985">
    <property type="entry name" value="Ribbon_hlx_hlx"/>
</dbReference>
<organism evidence="8 9">
    <name type="scientific">Ferrimonas sediminum</name>
    <dbReference type="NCBI Taxonomy" id="718193"/>
    <lineage>
        <taxon>Bacteria</taxon>
        <taxon>Pseudomonadati</taxon>
        <taxon>Pseudomonadota</taxon>
        <taxon>Gammaproteobacteria</taxon>
        <taxon>Alteromonadales</taxon>
        <taxon>Ferrimonadaceae</taxon>
        <taxon>Ferrimonas</taxon>
    </lineage>
</organism>
<dbReference type="Pfam" id="PF03925">
    <property type="entry name" value="SeqA"/>
    <property type="match status" value="1"/>
</dbReference>
<dbReference type="SUPFAM" id="SSF82808">
    <property type="entry name" value="Replication modulator SeqA, C-terminal DNA-binding domain"/>
    <property type="match status" value="1"/>
</dbReference>
<evidence type="ECO:0000256" key="1">
    <source>
        <dbReference type="ARBA" id="ARBA00022490"/>
    </source>
</evidence>
<comment type="subunit">
    <text evidence="4">Homodimer. Polymerizes to form helical filaments.</text>
</comment>
<dbReference type="AlphaFoldDB" id="A0A1G8R001"/>
<keyword evidence="9" id="KW-1185">Reference proteome</keyword>
<dbReference type="EMBL" id="FNEM01000005">
    <property type="protein sequence ID" value="SDJ10267.1"/>
    <property type="molecule type" value="Genomic_DNA"/>
</dbReference>
<dbReference type="GO" id="GO:0005737">
    <property type="term" value="C:cytoplasm"/>
    <property type="evidence" value="ECO:0007669"/>
    <property type="project" value="UniProtKB-SubCell"/>
</dbReference>
<keyword evidence="3 4" id="KW-0238">DNA-binding</keyword>
<sequence length="187" mass="20755">MKYIEIDDELYSHIASNTQRIGESASDILRRLLNLQTSNVEAAIPEQISQPGLEQRSSVVVEEAPQLEVRSRVAEAGQFSELLDDALLTQQKGAVGRFLYLLDALYRQQPEAFSGVLEIRGRDRLYFATSKEELLSASKTANPKQIGDSTYWVTSNNNTAKKRTLLKSVAVKLGCPDEVAQDVAARI</sequence>
<keyword evidence="1 4" id="KW-0963">Cytoplasm</keyword>
<evidence type="ECO:0000313" key="8">
    <source>
        <dbReference type="EMBL" id="SDJ10267.1"/>
    </source>
</evidence>
<dbReference type="InterPro" id="IPR005621">
    <property type="entry name" value="SeqA"/>
</dbReference>
<keyword evidence="2 4" id="KW-0236">DNA replication inhibitor</keyword>
<dbReference type="NCBIfam" id="NF008389">
    <property type="entry name" value="PRK11187.1"/>
    <property type="match status" value="1"/>
</dbReference>
<dbReference type="InterPro" id="IPR026577">
    <property type="entry name" value="SeqA_DNA-bd_C"/>
</dbReference>
<gene>
    <name evidence="4" type="primary">seqA</name>
    <name evidence="8" type="ORF">SAMN04488540_10512</name>
</gene>
<dbReference type="Pfam" id="PF17206">
    <property type="entry name" value="SeqA_N"/>
    <property type="match status" value="1"/>
</dbReference>
<evidence type="ECO:0000256" key="4">
    <source>
        <dbReference type="HAMAP-Rule" id="MF_00908"/>
    </source>
</evidence>
<evidence type="ECO:0000256" key="3">
    <source>
        <dbReference type="ARBA" id="ARBA00023125"/>
    </source>
</evidence>
<proteinExistence type="inferred from homology"/>